<dbReference type="PROSITE" id="PS50905">
    <property type="entry name" value="FERRITIN_LIKE"/>
    <property type="match status" value="1"/>
</dbReference>
<name>Q2JC54_FRACC</name>
<dbReference type="Gene3D" id="1.20.1260.10">
    <property type="match status" value="1"/>
</dbReference>
<dbReference type="HOGENOM" id="CLU_095256_2_1_11"/>
<dbReference type="PANTHER" id="PTHR33746">
    <property type="entry name" value="RUBRERYTHRIN"/>
    <property type="match status" value="1"/>
</dbReference>
<protein>
    <submittedName>
        <fullName evidence="2">Rubrerythrin</fullName>
    </submittedName>
</protein>
<dbReference type="KEGG" id="fra:Francci3_1762"/>
<keyword evidence="3" id="KW-1185">Reference proteome</keyword>
<dbReference type="GO" id="GO:0016491">
    <property type="term" value="F:oxidoreductase activity"/>
    <property type="evidence" value="ECO:0007669"/>
    <property type="project" value="InterPro"/>
</dbReference>
<dbReference type="InterPro" id="IPR003251">
    <property type="entry name" value="Rr_diiron-bd_dom"/>
</dbReference>
<dbReference type="Proteomes" id="UP000001937">
    <property type="component" value="Chromosome"/>
</dbReference>
<dbReference type="InterPro" id="IPR012347">
    <property type="entry name" value="Ferritin-like"/>
</dbReference>
<sequence>MSEPTGEPVDEQARGFLFADLRAAFASEATAVQRYTYFAQVAEIEGHMEVARLFTEMAESVACVAHGHIDFLQQVGDPSTEMPMGDTPLNLAAAVAGAAEAATKHYPRLVALAHTEGIADAASWLTTLCALKNAHVQRLGAALSELTGRAAAPAEAG</sequence>
<evidence type="ECO:0000313" key="2">
    <source>
        <dbReference type="EMBL" id="ABD11138.1"/>
    </source>
</evidence>
<proteinExistence type="predicted"/>
<dbReference type="RefSeq" id="WP_011436200.1">
    <property type="nucleotide sequence ID" value="NC_007777.1"/>
</dbReference>
<dbReference type="EMBL" id="CP000249">
    <property type="protein sequence ID" value="ABD11138.1"/>
    <property type="molecule type" value="Genomic_DNA"/>
</dbReference>
<gene>
    <name evidence="2" type="ordered locus">Francci3_1762</name>
</gene>
<dbReference type="SUPFAM" id="SSF47240">
    <property type="entry name" value="Ferritin-like"/>
    <property type="match status" value="1"/>
</dbReference>
<dbReference type="InterPro" id="IPR009078">
    <property type="entry name" value="Ferritin-like_SF"/>
</dbReference>
<evidence type="ECO:0000259" key="1">
    <source>
        <dbReference type="PROSITE" id="PS50905"/>
    </source>
</evidence>
<dbReference type="AlphaFoldDB" id="Q2JC54"/>
<dbReference type="GO" id="GO:0046872">
    <property type="term" value="F:metal ion binding"/>
    <property type="evidence" value="ECO:0007669"/>
    <property type="project" value="InterPro"/>
</dbReference>
<dbReference type="InterPro" id="IPR052753">
    <property type="entry name" value="Rbr2/Nigerythrin"/>
</dbReference>
<dbReference type="InterPro" id="IPR009040">
    <property type="entry name" value="Ferritin-like_diiron"/>
</dbReference>
<dbReference type="eggNOG" id="COG1592">
    <property type="taxonomic scope" value="Bacteria"/>
</dbReference>
<accession>Q2JC54</accession>
<dbReference type="Pfam" id="PF02915">
    <property type="entry name" value="Rubrerythrin"/>
    <property type="match status" value="1"/>
</dbReference>
<dbReference type="STRING" id="106370.Francci3_1762"/>
<organism evidence="2 3">
    <name type="scientific">Frankia casuarinae (strain DSM 45818 / CECT 9043 / HFP020203 / CcI3)</name>
    <dbReference type="NCBI Taxonomy" id="106370"/>
    <lineage>
        <taxon>Bacteria</taxon>
        <taxon>Bacillati</taxon>
        <taxon>Actinomycetota</taxon>
        <taxon>Actinomycetes</taxon>
        <taxon>Frankiales</taxon>
        <taxon>Frankiaceae</taxon>
        <taxon>Frankia</taxon>
    </lineage>
</organism>
<reference evidence="2 3" key="1">
    <citation type="journal article" date="2007" name="Genome Res.">
        <title>Genome characteristics of facultatively symbiotic Frankia sp. strains reflect host range and host plant biogeography.</title>
        <authorList>
            <person name="Normand P."/>
            <person name="Lapierre P."/>
            <person name="Tisa L.S."/>
            <person name="Gogarten J.P."/>
            <person name="Alloisio N."/>
            <person name="Bagnarol E."/>
            <person name="Bassi C.A."/>
            <person name="Berry A.M."/>
            <person name="Bickhart D.M."/>
            <person name="Choisne N."/>
            <person name="Couloux A."/>
            <person name="Cournoyer B."/>
            <person name="Cruveiller S."/>
            <person name="Daubin V."/>
            <person name="Demange N."/>
            <person name="Francino M.P."/>
            <person name="Goltsman E."/>
            <person name="Huang Y."/>
            <person name="Kopp O.R."/>
            <person name="Labarre L."/>
            <person name="Lapidus A."/>
            <person name="Lavire C."/>
            <person name="Marechal J."/>
            <person name="Martinez M."/>
            <person name="Mastronunzio J.E."/>
            <person name="Mullin B.C."/>
            <person name="Niemann J."/>
            <person name="Pujic P."/>
            <person name="Rawnsley T."/>
            <person name="Rouy Z."/>
            <person name="Schenowitz C."/>
            <person name="Sellstedt A."/>
            <person name="Tavares F."/>
            <person name="Tomkins J.P."/>
            <person name="Vallenet D."/>
            <person name="Valverde C."/>
            <person name="Wall L.G."/>
            <person name="Wang Y."/>
            <person name="Medigue C."/>
            <person name="Benson D.R."/>
        </authorList>
    </citation>
    <scope>NUCLEOTIDE SEQUENCE [LARGE SCALE GENOMIC DNA]</scope>
    <source>
        <strain evidence="3">DSM 45818 / CECT 9043 / CcI3</strain>
    </source>
</reference>
<evidence type="ECO:0000313" key="3">
    <source>
        <dbReference type="Proteomes" id="UP000001937"/>
    </source>
</evidence>
<dbReference type="PANTHER" id="PTHR33746:SF4">
    <property type="entry name" value="RUBRERYTHRIN"/>
    <property type="match status" value="1"/>
</dbReference>
<dbReference type="OrthoDB" id="4209154at2"/>
<feature type="domain" description="Ferritin-like diiron" evidence="1">
    <location>
        <begin position="11"/>
        <end position="150"/>
    </location>
</feature>
<dbReference type="PhylomeDB" id="Q2JC54"/>
<dbReference type="CDD" id="cd01041">
    <property type="entry name" value="Rubrerythrin"/>
    <property type="match status" value="1"/>
</dbReference>